<feature type="transmembrane region" description="Helical" evidence="6">
    <location>
        <begin position="132"/>
        <end position="151"/>
    </location>
</feature>
<dbReference type="SUPFAM" id="SSF103481">
    <property type="entry name" value="Multidrug resistance efflux transporter EmrE"/>
    <property type="match status" value="2"/>
</dbReference>
<dbReference type="InterPro" id="IPR000620">
    <property type="entry name" value="EamA_dom"/>
</dbReference>
<reference evidence="8 9" key="1">
    <citation type="submission" date="2019-09" db="EMBL/GenBank/DDBJ databases">
        <authorList>
            <person name="Kevbrin V."/>
            <person name="Grouzdev D.S."/>
        </authorList>
    </citation>
    <scope>NUCLEOTIDE SEQUENCE [LARGE SCALE GENOMIC DNA]</scope>
    <source>
        <strain evidence="8 9">G-192</strain>
    </source>
</reference>
<comment type="similarity">
    <text evidence="2">Belongs to the EamA transporter family.</text>
</comment>
<evidence type="ECO:0000256" key="3">
    <source>
        <dbReference type="ARBA" id="ARBA00022692"/>
    </source>
</evidence>
<dbReference type="EMBL" id="VWOJ01000002">
    <property type="protein sequence ID" value="KAA5803384.1"/>
    <property type="molecule type" value="Genomic_DNA"/>
</dbReference>
<feature type="domain" description="EamA" evidence="7">
    <location>
        <begin position="14"/>
        <end position="144"/>
    </location>
</feature>
<evidence type="ECO:0000259" key="7">
    <source>
        <dbReference type="Pfam" id="PF00892"/>
    </source>
</evidence>
<dbReference type="PANTHER" id="PTHR32322:SF2">
    <property type="entry name" value="EAMA DOMAIN-CONTAINING PROTEIN"/>
    <property type="match status" value="1"/>
</dbReference>
<keyword evidence="9" id="KW-1185">Reference proteome</keyword>
<sequence length="302" mass="31251">MTPDKPGLKGWGGLATLALLWGGAFAFITVGVETLPPSLVAFGRLALAAVVLTVWAGLQRRYLPPLGDRRWLWFAGLGLFGNTLPFTLIAIGQQTVPSGVAGILMGMTPLAIIMAAHFVLPGERINAWKAAGFLIGFSGIVLLTGPSALAGMLETDFLAQMLIFAATLAYAANAIMYQRMPETAPIIVAAGSLICASVLAAPLVIWDLAAGAPIAPSFASILAVIALGLLPTALATIVYMGIARKVGAAFIALINYAVPVVAALIGLMLGEALGLTAWLALGVILLGIFIARQGSKPRKRAD</sequence>
<dbReference type="Proteomes" id="UP000325122">
    <property type="component" value="Unassembled WGS sequence"/>
</dbReference>
<feature type="transmembrane region" description="Helical" evidence="6">
    <location>
        <begin position="218"/>
        <end position="239"/>
    </location>
</feature>
<evidence type="ECO:0000256" key="5">
    <source>
        <dbReference type="ARBA" id="ARBA00023136"/>
    </source>
</evidence>
<name>A0A5M6ZHV7_9PROT</name>
<feature type="transmembrane region" description="Helical" evidence="6">
    <location>
        <begin position="275"/>
        <end position="291"/>
    </location>
</feature>
<evidence type="ECO:0000256" key="1">
    <source>
        <dbReference type="ARBA" id="ARBA00004141"/>
    </source>
</evidence>
<dbReference type="GO" id="GO:0016020">
    <property type="term" value="C:membrane"/>
    <property type="evidence" value="ECO:0007669"/>
    <property type="project" value="UniProtKB-SubCell"/>
</dbReference>
<keyword evidence="3 6" id="KW-0812">Transmembrane</keyword>
<evidence type="ECO:0000256" key="2">
    <source>
        <dbReference type="ARBA" id="ARBA00007362"/>
    </source>
</evidence>
<proteinExistence type="inferred from homology"/>
<comment type="caution">
    <text evidence="8">The sequence shown here is derived from an EMBL/GenBank/DDBJ whole genome shotgun (WGS) entry which is preliminary data.</text>
</comment>
<dbReference type="AlphaFoldDB" id="A0A5M6ZHV7"/>
<dbReference type="PANTHER" id="PTHR32322">
    <property type="entry name" value="INNER MEMBRANE TRANSPORTER"/>
    <property type="match status" value="1"/>
</dbReference>
<accession>A0A5M6ZHV7</accession>
<feature type="transmembrane region" description="Helical" evidence="6">
    <location>
        <begin position="38"/>
        <end position="58"/>
    </location>
</feature>
<evidence type="ECO:0000313" key="8">
    <source>
        <dbReference type="EMBL" id="KAA5803384.1"/>
    </source>
</evidence>
<keyword evidence="4 6" id="KW-1133">Transmembrane helix</keyword>
<dbReference type="RefSeq" id="WP_150022652.1">
    <property type="nucleotide sequence ID" value="NZ_VWOJ01000002.1"/>
</dbReference>
<comment type="subcellular location">
    <subcellularLocation>
        <location evidence="1">Membrane</location>
        <topology evidence="1">Multi-pass membrane protein</topology>
    </subcellularLocation>
</comment>
<evidence type="ECO:0000313" key="9">
    <source>
        <dbReference type="Proteomes" id="UP000325122"/>
    </source>
</evidence>
<feature type="transmembrane region" description="Helical" evidence="6">
    <location>
        <begin position="157"/>
        <end position="177"/>
    </location>
</feature>
<feature type="transmembrane region" description="Helical" evidence="6">
    <location>
        <begin position="70"/>
        <end position="92"/>
    </location>
</feature>
<feature type="domain" description="EamA" evidence="7">
    <location>
        <begin position="160"/>
        <end position="290"/>
    </location>
</feature>
<evidence type="ECO:0000256" key="4">
    <source>
        <dbReference type="ARBA" id="ARBA00022989"/>
    </source>
</evidence>
<feature type="transmembrane region" description="Helical" evidence="6">
    <location>
        <begin position="98"/>
        <end position="120"/>
    </location>
</feature>
<dbReference type="InterPro" id="IPR037185">
    <property type="entry name" value="EmrE-like"/>
</dbReference>
<keyword evidence="5 6" id="KW-0472">Membrane</keyword>
<organism evidence="8 9">
    <name type="scientific">Alkalicaulis satelles</name>
    <dbReference type="NCBI Taxonomy" id="2609175"/>
    <lineage>
        <taxon>Bacteria</taxon>
        <taxon>Pseudomonadati</taxon>
        <taxon>Pseudomonadota</taxon>
        <taxon>Alphaproteobacteria</taxon>
        <taxon>Maricaulales</taxon>
        <taxon>Maricaulaceae</taxon>
        <taxon>Alkalicaulis</taxon>
    </lineage>
</organism>
<dbReference type="Pfam" id="PF00892">
    <property type="entry name" value="EamA"/>
    <property type="match status" value="2"/>
</dbReference>
<protein>
    <submittedName>
        <fullName evidence="8">EamA family transporter</fullName>
    </submittedName>
</protein>
<dbReference type="InterPro" id="IPR050638">
    <property type="entry name" value="AA-Vitamin_Transporters"/>
</dbReference>
<gene>
    <name evidence="8" type="ORF">F1654_06130</name>
</gene>
<feature type="transmembrane region" description="Helical" evidence="6">
    <location>
        <begin position="184"/>
        <end position="206"/>
    </location>
</feature>
<evidence type="ECO:0000256" key="6">
    <source>
        <dbReference type="SAM" id="Phobius"/>
    </source>
</evidence>
<feature type="transmembrane region" description="Helical" evidence="6">
    <location>
        <begin position="12"/>
        <end position="32"/>
    </location>
</feature>
<feature type="transmembrane region" description="Helical" evidence="6">
    <location>
        <begin position="246"/>
        <end position="269"/>
    </location>
</feature>